<protein>
    <submittedName>
        <fullName evidence="1">PIG-L family deacetylase</fullName>
    </submittedName>
</protein>
<keyword evidence="2" id="KW-1185">Reference proteome</keyword>
<proteinExistence type="predicted"/>
<name>A0ABS0GFF8_9VIBR</name>
<dbReference type="RefSeq" id="WP_196123522.1">
    <property type="nucleotide sequence ID" value="NZ_JADPMR010000001.1"/>
</dbReference>
<reference evidence="1 2" key="1">
    <citation type="submission" date="2020-11" db="EMBL/GenBank/DDBJ databases">
        <title>Vibrio nitrifigilis sp. nov., a marine nitrogen-fixing bacterium isolated from the lagoon sediment of an islet inside an atoll.</title>
        <authorList>
            <person name="Wang L.-T."/>
            <person name="Shieh W.Y."/>
        </authorList>
    </citation>
    <scope>NUCLEOTIDE SEQUENCE [LARGE SCALE GENOMIC DNA]</scope>
    <source>
        <strain evidence="1 2">NFV-1</strain>
    </source>
</reference>
<dbReference type="Gene3D" id="3.40.50.10320">
    <property type="entry name" value="LmbE-like"/>
    <property type="match status" value="1"/>
</dbReference>
<dbReference type="InterPro" id="IPR003737">
    <property type="entry name" value="GlcNAc_PI_deacetylase-related"/>
</dbReference>
<sequence>MKNLDYQHPLTPDWRLPTQINKNGMLSFDTSELSKLTNVTVLLEFHYTASSKKKMGHIEMSHPDMSPEGREYQQYYEAGQKGRRYLNLSQFSDLASVELKAIDCQVDSDAHLLFFTNPPLEQGPTLIIAPHADDAELAAYGLYAKWHRNIWIVTLYAGETLQKLDKQYIPGLDDNMETGIQRKAAIRNWNSMTTPLLAGVPENQLVYLGYTGVTVENLLNEPEKAVTYGVGQNVNPTAFRRLNRISLSNDLVGENSPRAMVSELAELLTRIQPATVLVTDPEVDPHFEHRAAALALAMAMEQSQYHPRHVLMYVNHLRGIRDFPYGPEHTNTALAPFFSEYQKIKQVKVFSHPLTLEEQKAKVVSFDTMHDLKANLKFDKKLKRWWKEKRFGYGYRYYGNHTYFQTHIKAAEVFTVVEGLQFQQQLLQTTQK</sequence>
<accession>A0ABS0GFF8</accession>
<dbReference type="EMBL" id="JADPMR010000001">
    <property type="protein sequence ID" value="MBF9001144.1"/>
    <property type="molecule type" value="Genomic_DNA"/>
</dbReference>
<dbReference type="Pfam" id="PF02585">
    <property type="entry name" value="PIG-L"/>
    <property type="match status" value="1"/>
</dbReference>
<dbReference type="Proteomes" id="UP000597206">
    <property type="component" value="Unassembled WGS sequence"/>
</dbReference>
<dbReference type="InterPro" id="IPR024078">
    <property type="entry name" value="LmbE-like_dom_sf"/>
</dbReference>
<evidence type="ECO:0000313" key="1">
    <source>
        <dbReference type="EMBL" id="MBF9001144.1"/>
    </source>
</evidence>
<organism evidence="1 2">
    <name type="scientific">Vibrio nitrifigilis</name>
    <dbReference type="NCBI Taxonomy" id="2789781"/>
    <lineage>
        <taxon>Bacteria</taxon>
        <taxon>Pseudomonadati</taxon>
        <taxon>Pseudomonadota</taxon>
        <taxon>Gammaproteobacteria</taxon>
        <taxon>Vibrionales</taxon>
        <taxon>Vibrionaceae</taxon>
        <taxon>Vibrio</taxon>
    </lineage>
</organism>
<evidence type="ECO:0000313" key="2">
    <source>
        <dbReference type="Proteomes" id="UP000597206"/>
    </source>
</evidence>
<dbReference type="SUPFAM" id="SSF102588">
    <property type="entry name" value="LmbE-like"/>
    <property type="match status" value="1"/>
</dbReference>
<comment type="caution">
    <text evidence="1">The sequence shown here is derived from an EMBL/GenBank/DDBJ whole genome shotgun (WGS) entry which is preliminary data.</text>
</comment>
<gene>
    <name evidence="1" type="ORF">I1A42_11350</name>
</gene>